<name>A0ABU5Q721_9BACT</name>
<dbReference type="EMBL" id="JAYFUM010000006">
    <property type="protein sequence ID" value="MEA5138634.1"/>
    <property type="molecule type" value="Genomic_DNA"/>
</dbReference>
<keyword evidence="2" id="KW-1185">Reference proteome</keyword>
<accession>A0ABU5Q721</accession>
<evidence type="ECO:0000313" key="1">
    <source>
        <dbReference type="EMBL" id="MEA5138634.1"/>
    </source>
</evidence>
<sequence length="382" mass="45859">MTLFEEVIKALINENSYIRKNSILRFRELYRKQLVSYAKQKYEDEEAEKEIENSIKIMIYFISEYGYNPGESQIVKKLKKILSLSNYEKQLRIEMQRFISHQTTEYFAIEKKIRKIITPYFQLFTQKKYFRSSFKDAEVLGNDWISQQVFDIYVHKIFAKEEQFFRNKISKLESLYYEVFMVFIIRYCNDEIEKERVSNKIFELCRIRLAYIRQSNLDIFAESMEIFFGELKERNFILRTSLPNYWEGIYKTLSNKSFREDKKDNPKELIKLKTNLFTKDEVFAFIYEGLDAIEHVHAGKARILLLTGRKTRFTRLLQEASLNYMPNNFGVMPDYKNKQSEAQQRQDCKKALIEWMKAEVGNPQSNWFGEKGLALLRFICES</sequence>
<gene>
    <name evidence="1" type="ORF">VB248_05810</name>
</gene>
<dbReference type="RefSeq" id="WP_323295801.1">
    <property type="nucleotide sequence ID" value="NZ_JAYFUM010000006.1"/>
</dbReference>
<organism evidence="1 2">
    <name type="scientific">Arcicella rigui</name>
    <dbReference type="NCBI Taxonomy" id="797020"/>
    <lineage>
        <taxon>Bacteria</taxon>
        <taxon>Pseudomonadati</taxon>
        <taxon>Bacteroidota</taxon>
        <taxon>Cytophagia</taxon>
        <taxon>Cytophagales</taxon>
        <taxon>Flectobacillaceae</taxon>
        <taxon>Arcicella</taxon>
    </lineage>
</organism>
<evidence type="ECO:0000313" key="2">
    <source>
        <dbReference type="Proteomes" id="UP001302949"/>
    </source>
</evidence>
<proteinExistence type="predicted"/>
<comment type="caution">
    <text evidence="1">The sequence shown here is derived from an EMBL/GenBank/DDBJ whole genome shotgun (WGS) entry which is preliminary data.</text>
</comment>
<reference evidence="1 2" key="1">
    <citation type="submission" date="2023-12" db="EMBL/GenBank/DDBJ databases">
        <title>Novel species of the genus Arcicella isolated from rivers.</title>
        <authorList>
            <person name="Lu H."/>
        </authorList>
    </citation>
    <scope>NUCLEOTIDE SEQUENCE [LARGE SCALE GENOMIC DNA]</scope>
    <source>
        <strain evidence="1 2">KCTC 23307</strain>
    </source>
</reference>
<protein>
    <submittedName>
        <fullName evidence="1">Uncharacterized protein</fullName>
    </submittedName>
</protein>
<dbReference type="Proteomes" id="UP001302949">
    <property type="component" value="Unassembled WGS sequence"/>
</dbReference>